<evidence type="ECO:0000256" key="4">
    <source>
        <dbReference type="SAM" id="SignalP"/>
    </source>
</evidence>
<evidence type="ECO:0000256" key="3">
    <source>
        <dbReference type="ARBA" id="ARBA00022525"/>
    </source>
</evidence>
<dbReference type="GO" id="GO:0005576">
    <property type="term" value="C:extracellular region"/>
    <property type="evidence" value="ECO:0007669"/>
    <property type="project" value="UniProtKB-SubCell"/>
</dbReference>
<dbReference type="InterPro" id="IPR036728">
    <property type="entry name" value="PBP_GOBP_sf"/>
</dbReference>
<dbReference type="FunFam" id="1.10.238.20:FF:000001">
    <property type="entry name" value="General odorant-binding protein lush"/>
    <property type="match status" value="1"/>
</dbReference>
<dbReference type="PANTHER" id="PTHR21364:SF2">
    <property type="entry name" value="GENERAL ODORANT-BINDING PROTEIN 19A"/>
    <property type="match status" value="1"/>
</dbReference>
<evidence type="ECO:0000256" key="2">
    <source>
        <dbReference type="ARBA" id="ARBA00008098"/>
    </source>
</evidence>
<dbReference type="SUPFAM" id="SSF47565">
    <property type="entry name" value="Insect pheromone/odorant-binding proteins"/>
    <property type="match status" value="1"/>
</dbReference>
<feature type="signal peptide" evidence="4">
    <location>
        <begin position="1"/>
        <end position="20"/>
    </location>
</feature>
<protein>
    <submittedName>
        <fullName evidence="5">Odorant-binding protein 8</fullName>
    </submittedName>
</protein>
<dbReference type="GO" id="GO:0005549">
    <property type="term" value="F:odorant binding"/>
    <property type="evidence" value="ECO:0007669"/>
    <property type="project" value="InterPro"/>
</dbReference>
<dbReference type="AlphaFoldDB" id="A0A3G2GRS1"/>
<dbReference type="CDD" id="cd23992">
    <property type="entry name" value="PBP_GOBP"/>
    <property type="match status" value="1"/>
</dbReference>
<keyword evidence="4" id="KW-0732">Signal</keyword>
<accession>A0A3G2GRS1</accession>
<dbReference type="SMART" id="SM00708">
    <property type="entry name" value="PhBP"/>
    <property type="match status" value="1"/>
</dbReference>
<dbReference type="EMBL" id="MG719265">
    <property type="protein sequence ID" value="AYN07349.1"/>
    <property type="molecule type" value="mRNA"/>
</dbReference>
<sequence>MRHVWILVFASAALFVPARAAMTEAQMRGAMKQVRKMCLPKSGASKEALAKMNDGDFDDDDRKLKCYLGCVMGMMQAVKGNKINLQMVRSQITKMLQPDFGQKILTTFEACQDVEGADSCEVAYQFAKCIYMKDKDAFIVP</sequence>
<organism evidence="5">
    <name type="scientific">Yemma signatus</name>
    <dbReference type="NCBI Taxonomy" id="300820"/>
    <lineage>
        <taxon>Eukaryota</taxon>
        <taxon>Metazoa</taxon>
        <taxon>Ecdysozoa</taxon>
        <taxon>Arthropoda</taxon>
        <taxon>Hexapoda</taxon>
        <taxon>Insecta</taxon>
        <taxon>Pterygota</taxon>
        <taxon>Neoptera</taxon>
        <taxon>Paraneoptera</taxon>
        <taxon>Hemiptera</taxon>
        <taxon>Heteroptera</taxon>
        <taxon>Panheteroptera</taxon>
        <taxon>Pentatomomorpha</taxon>
        <taxon>Lygaeoidea</taxon>
        <taxon>Berytidae</taxon>
        <taxon>Yemma</taxon>
    </lineage>
</organism>
<evidence type="ECO:0000313" key="5">
    <source>
        <dbReference type="EMBL" id="AYN07349.1"/>
    </source>
</evidence>
<keyword evidence="3" id="KW-0964">Secreted</keyword>
<dbReference type="GO" id="GO:0007608">
    <property type="term" value="P:sensory perception of smell"/>
    <property type="evidence" value="ECO:0007669"/>
    <property type="project" value="UniProtKB-ARBA"/>
</dbReference>
<dbReference type="Gene3D" id="1.10.238.20">
    <property type="entry name" value="Pheromone/general odorant binding protein domain"/>
    <property type="match status" value="1"/>
</dbReference>
<dbReference type="Pfam" id="PF01395">
    <property type="entry name" value="PBP_GOBP"/>
    <property type="match status" value="1"/>
</dbReference>
<comment type="similarity">
    <text evidence="2">Belongs to the PBP/GOBP family.</text>
</comment>
<dbReference type="PANTHER" id="PTHR21364">
    <property type="entry name" value="GENERAL ODORANT-BINDING PROTEIN 19A"/>
    <property type="match status" value="1"/>
</dbReference>
<evidence type="ECO:0000256" key="1">
    <source>
        <dbReference type="ARBA" id="ARBA00004613"/>
    </source>
</evidence>
<dbReference type="InterPro" id="IPR006170">
    <property type="entry name" value="PBP/GOBP"/>
</dbReference>
<proteinExistence type="evidence at transcript level"/>
<reference evidence="5" key="1">
    <citation type="submission" date="2017-12" db="EMBL/GenBank/DDBJ databases">
        <authorList>
            <person name="Song Y."/>
        </authorList>
    </citation>
    <scope>NUCLEOTIDE SEQUENCE</scope>
    <source>
        <tissue evidence="5">Antennae</tissue>
    </source>
</reference>
<feature type="chain" id="PRO_5018300065" evidence="4">
    <location>
        <begin position="21"/>
        <end position="141"/>
    </location>
</feature>
<comment type="subcellular location">
    <subcellularLocation>
        <location evidence="1">Secreted</location>
    </subcellularLocation>
</comment>
<gene>
    <name evidence="5" type="primary">OBP8</name>
</gene>
<name>A0A3G2GRS1_9HEMI</name>